<dbReference type="Proteomes" id="UP001281761">
    <property type="component" value="Unassembled WGS sequence"/>
</dbReference>
<accession>A0ABQ9WXR9</accession>
<reference evidence="2 3" key="1">
    <citation type="journal article" date="2022" name="bioRxiv">
        <title>Genomics of Preaxostyla Flagellates Illuminates Evolutionary Transitions and the Path Towards Mitochondrial Loss.</title>
        <authorList>
            <person name="Novak L.V.F."/>
            <person name="Treitli S.C."/>
            <person name="Pyrih J."/>
            <person name="Halakuc P."/>
            <person name="Pipaliya S.V."/>
            <person name="Vacek V."/>
            <person name="Brzon O."/>
            <person name="Soukal P."/>
            <person name="Eme L."/>
            <person name="Dacks J.B."/>
            <person name="Karnkowska A."/>
            <person name="Elias M."/>
            <person name="Hampl V."/>
        </authorList>
    </citation>
    <scope>NUCLEOTIDE SEQUENCE [LARGE SCALE GENOMIC DNA]</scope>
    <source>
        <strain evidence="2">NAU3</strain>
        <tissue evidence="2">Gut</tissue>
    </source>
</reference>
<evidence type="ECO:0000313" key="3">
    <source>
        <dbReference type="Proteomes" id="UP001281761"/>
    </source>
</evidence>
<feature type="compositionally biased region" description="Polar residues" evidence="1">
    <location>
        <begin position="49"/>
        <end position="59"/>
    </location>
</feature>
<comment type="caution">
    <text evidence="2">The sequence shown here is derived from an EMBL/GenBank/DDBJ whole genome shotgun (WGS) entry which is preliminary data.</text>
</comment>
<keyword evidence="3" id="KW-1185">Reference proteome</keyword>
<feature type="region of interest" description="Disordered" evidence="1">
    <location>
        <begin position="44"/>
        <end position="73"/>
    </location>
</feature>
<protein>
    <submittedName>
        <fullName evidence="2">Uncharacterized protein</fullName>
    </submittedName>
</protein>
<evidence type="ECO:0000256" key="1">
    <source>
        <dbReference type="SAM" id="MobiDB-lite"/>
    </source>
</evidence>
<evidence type="ECO:0000313" key="2">
    <source>
        <dbReference type="EMBL" id="KAK2944311.1"/>
    </source>
</evidence>
<dbReference type="EMBL" id="JARBJD010000304">
    <property type="protein sequence ID" value="KAK2944311.1"/>
    <property type="molecule type" value="Genomic_DNA"/>
</dbReference>
<organism evidence="2 3">
    <name type="scientific">Blattamonas nauphoetae</name>
    <dbReference type="NCBI Taxonomy" id="2049346"/>
    <lineage>
        <taxon>Eukaryota</taxon>
        <taxon>Metamonada</taxon>
        <taxon>Preaxostyla</taxon>
        <taxon>Oxymonadida</taxon>
        <taxon>Blattamonas</taxon>
    </lineage>
</organism>
<gene>
    <name evidence="2" type="ORF">BLNAU_20756</name>
</gene>
<sequence length="171" mass="18968">MNKITRKSNSKTERPLLAEGNEIKSTELILSEVLERGIVIDPRERTATEQDSVSSSTNIAHLAGTARTAGRQQKRWEAVLTSGTQKIKDCALIVKEKAEQKEQQMERPQAMSKGETDEDNWRNAENVVDFGSDEKVVRETLPLPEPSLSTSGEEQIAVELEGVSLIIPARL</sequence>
<feature type="region of interest" description="Disordered" evidence="1">
    <location>
        <begin position="99"/>
        <end position="123"/>
    </location>
</feature>
<proteinExistence type="predicted"/>
<name>A0ABQ9WXR9_9EUKA</name>